<gene>
    <name evidence="2" type="ORF">LshimejAT787_1301270</name>
</gene>
<dbReference type="EMBL" id="BRPK01000013">
    <property type="protein sequence ID" value="GLB43226.1"/>
    <property type="molecule type" value="Genomic_DNA"/>
</dbReference>
<name>A0A9P3UUJ8_LYOSH</name>
<keyword evidence="3" id="KW-1185">Reference proteome</keyword>
<organism evidence="2 3">
    <name type="scientific">Lyophyllum shimeji</name>
    <name type="common">Hon-shimeji</name>
    <name type="synonym">Tricholoma shimeji</name>
    <dbReference type="NCBI Taxonomy" id="47721"/>
    <lineage>
        <taxon>Eukaryota</taxon>
        <taxon>Fungi</taxon>
        <taxon>Dikarya</taxon>
        <taxon>Basidiomycota</taxon>
        <taxon>Agaricomycotina</taxon>
        <taxon>Agaricomycetes</taxon>
        <taxon>Agaricomycetidae</taxon>
        <taxon>Agaricales</taxon>
        <taxon>Tricholomatineae</taxon>
        <taxon>Lyophyllaceae</taxon>
        <taxon>Lyophyllum</taxon>
    </lineage>
</organism>
<evidence type="ECO:0000313" key="3">
    <source>
        <dbReference type="Proteomes" id="UP001063166"/>
    </source>
</evidence>
<evidence type="ECO:0000313" key="2">
    <source>
        <dbReference type="EMBL" id="GLB43226.1"/>
    </source>
</evidence>
<reference evidence="2" key="1">
    <citation type="submission" date="2022-07" db="EMBL/GenBank/DDBJ databases">
        <title>The genome of Lyophyllum shimeji provides insight into the initial evolution of ectomycorrhizal fungal genome.</title>
        <authorList>
            <person name="Kobayashi Y."/>
            <person name="Shibata T."/>
            <person name="Hirakawa H."/>
            <person name="Shigenobu S."/>
            <person name="Nishiyama T."/>
            <person name="Yamada A."/>
            <person name="Hasebe M."/>
            <person name="Kawaguchi M."/>
        </authorList>
    </citation>
    <scope>NUCLEOTIDE SEQUENCE</scope>
    <source>
        <strain evidence="2">AT787</strain>
    </source>
</reference>
<dbReference type="Proteomes" id="UP001063166">
    <property type="component" value="Unassembled WGS sequence"/>
</dbReference>
<comment type="caution">
    <text evidence="2">The sequence shown here is derived from an EMBL/GenBank/DDBJ whole genome shotgun (WGS) entry which is preliminary data.</text>
</comment>
<protein>
    <submittedName>
        <fullName evidence="2">Uncharacterized protein</fullName>
    </submittedName>
</protein>
<feature type="region of interest" description="Disordered" evidence="1">
    <location>
        <begin position="59"/>
        <end position="81"/>
    </location>
</feature>
<evidence type="ECO:0000256" key="1">
    <source>
        <dbReference type="SAM" id="MobiDB-lite"/>
    </source>
</evidence>
<accession>A0A9P3UUJ8</accession>
<dbReference type="AlphaFoldDB" id="A0A9P3UUJ8"/>
<feature type="compositionally biased region" description="Basic and acidic residues" evidence="1">
    <location>
        <begin position="60"/>
        <end position="75"/>
    </location>
</feature>
<sequence length="81" mass="9150">MYGWAIGKAPLDWTAGIEIVSLHCQHQTIWFRRCFAIPSDTSFASRASRCFMRAGWSNEPKLRSDESSRKGDSYHPGDTLG</sequence>
<proteinExistence type="predicted"/>